<evidence type="ECO:0000313" key="7">
    <source>
        <dbReference type="Proteomes" id="UP001139207"/>
    </source>
</evidence>
<evidence type="ECO:0000313" key="6">
    <source>
        <dbReference type="EMBL" id="MCJ7857956.1"/>
    </source>
</evidence>
<evidence type="ECO:0000256" key="1">
    <source>
        <dbReference type="ARBA" id="ARBA00004141"/>
    </source>
</evidence>
<dbReference type="AlphaFoldDB" id="A0A9X1WMW0"/>
<feature type="transmembrane region" description="Helical" evidence="5">
    <location>
        <begin position="277"/>
        <end position="301"/>
    </location>
</feature>
<feature type="transmembrane region" description="Helical" evidence="5">
    <location>
        <begin position="178"/>
        <end position="197"/>
    </location>
</feature>
<evidence type="ECO:0000256" key="4">
    <source>
        <dbReference type="ARBA" id="ARBA00023136"/>
    </source>
</evidence>
<comment type="caution">
    <text evidence="6">The sequence shown here is derived from an EMBL/GenBank/DDBJ whole genome shotgun (WGS) entry which is preliminary data.</text>
</comment>
<dbReference type="InterPro" id="IPR038665">
    <property type="entry name" value="Voltage-dep_anion_channel_sf"/>
</dbReference>
<protein>
    <recommendedName>
        <fullName evidence="8">Tellurite resistance protein</fullName>
    </recommendedName>
</protein>
<dbReference type="Gene3D" id="1.50.10.150">
    <property type="entry name" value="Voltage-dependent anion channel"/>
    <property type="match status" value="1"/>
</dbReference>
<dbReference type="InterPro" id="IPR004695">
    <property type="entry name" value="SLAC1/Mae1/Ssu1/TehA"/>
</dbReference>
<evidence type="ECO:0008006" key="8">
    <source>
        <dbReference type="Google" id="ProtNLM"/>
    </source>
</evidence>
<feature type="transmembrane region" description="Helical" evidence="5">
    <location>
        <begin position="144"/>
        <end position="166"/>
    </location>
</feature>
<accession>A0A9X1WMW0</accession>
<comment type="subcellular location">
    <subcellularLocation>
        <location evidence="1">Membrane</location>
        <topology evidence="1">Multi-pass membrane protein</topology>
    </subcellularLocation>
</comment>
<dbReference type="Pfam" id="PF03595">
    <property type="entry name" value="SLAC1"/>
    <property type="match status" value="1"/>
</dbReference>
<name>A0A9X1WMW0_9CORY</name>
<dbReference type="GO" id="GO:0016020">
    <property type="term" value="C:membrane"/>
    <property type="evidence" value="ECO:0007669"/>
    <property type="project" value="UniProtKB-SubCell"/>
</dbReference>
<keyword evidence="2 5" id="KW-0812">Transmembrane</keyword>
<keyword evidence="3 5" id="KW-1133">Transmembrane helix</keyword>
<feature type="transmembrane region" description="Helical" evidence="5">
    <location>
        <begin position="39"/>
        <end position="59"/>
    </location>
</feature>
<sequence length="318" mass="31996">MDTTPALPPPGPAWAGALMGTSITASMAGVHLGTPTGGVVTALAGTVLLVLATGGRSWLTTDLPAWSMVTMGILALGSAADTALGFAGIHRVTWVAGTLASVIVYVPQAVALVRGTLPRTFPATLPLVTPMVAATNAAQLGHPLPGVLCFAASLAAGVPAFVLVYLASGRRPASPAVATTWIPLGIVGQSSAAALLLSGGTALADAGRVYATVMLCLGVPAAAWALRTHWGTLLRTSPAVSVATYGPAWWSATFPVGTCSLGTHQLAVSTGAGWLDAVSATLLAVLVLHVTLATAGLLAALGQRYVTRTGEWSLQRRS</sequence>
<dbReference type="Proteomes" id="UP001139207">
    <property type="component" value="Unassembled WGS sequence"/>
</dbReference>
<feature type="transmembrane region" description="Helical" evidence="5">
    <location>
        <begin position="94"/>
        <end position="113"/>
    </location>
</feature>
<evidence type="ECO:0000256" key="2">
    <source>
        <dbReference type="ARBA" id="ARBA00022692"/>
    </source>
</evidence>
<dbReference type="RefSeq" id="WP_244803684.1">
    <property type="nucleotide sequence ID" value="NZ_JALIEA010000011.1"/>
</dbReference>
<reference evidence="6" key="1">
    <citation type="submission" date="2022-04" db="EMBL/GenBank/DDBJ databases">
        <title>Corynebacterium kalidii LD5P10.</title>
        <authorList>
            <person name="Sun J.Q."/>
        </authorList>
    </citation>
    <scope>NUCLEOTIDE SEQUENCE</scope>
    <source>
        <strain evidence="6">LD5P10</strain>
    </source>
</reference>
<gene>
    <name evidence="6" type="ORF">MUN33_04380</name>
</gene>
<feature type="transmembrane region" description="Helical" evidence="5">
    <location>
        <begin position="65"/>
        <end position="87"/>
    </location>
</feature>
<keyword evidence="4 5" id="KW-0472">Membrane</keyword>
<proteinExistence type="predicted"/>
<keyword evidence="7" id="KW-1185">Reference proteome</keyword>
<feature type="transmembrane region" description="Helical" evidence="5">
    <location>
        <begin position="209"/>
        <end position="226"/>
    </location>
</feature>
<dbReference type="GO" id="GO:0055085">
    <property type="term" value="P:transmembrane transport"/>
    <property type="evidence" value="ECO:0007669"/>
    <property type="project" value="InterPro"/>
</dbReference>
<dbReference type="EMBL" id="JALIEA010000011">
    <property type="protein sequence ID" value="MCJ7857956.1"/>
    <property type="molecule type" value="Genomic_DNA"/>
</dbReference>
<organism evidence="6 7">
    <name type="scientific">Corynebacterium kalidii</name>
    <dbReference type="NCBI Taxonomy" id="2931982"/>
    <lineage>
        <taxon>Bacteria</taxon>
        <taxon>Bacillati</taxon>
        <taxon>Actinomycetota</taxon>
        <taxon>Actinomycetes</taxon>
        <taxon>Mycobacteriales</taxon>
        <taxon>Corynebacteriaceae</taxon>
        <taxon>Corynebacterium</taxon>
    </lineage>
</organism>
<evidence type="ECO:0000256" key="3">
    <source>
        <dbReference type="ARBA" id="ARBA00022989"/>
    </source>
</evidence>
<evidence type="ECO:0000256" key="5">
    <source>
        <dbReference type="SAM" id="Phobius"/>
    </source>
</evidence>